<dbReference type="Proteomes" id="UP000805193">
    <property type="component" value="Unassembled WGS sequence"/>
</dbReference>
<name>A0AC60QKF7_IXOPE</name>
<dbReference type="EMBL" id="JABSTQ010007705">
    <property type="protein sequence ID" value="KAG0435335.1"/>
    <property type="molecule type" value="Genomic_DNA"/>
</dbReference>
<organism evidence="1 2">
    <name type="scientific">Ixodes persulcatus</name>
    <name type="common">Taiga tick</name>
    <dbReference type="NCBI Taxonomy" id="34615"/>
    <lineage>
        <taxon>Eukaryota</taxon>
        <taxon>Metazoa</taxon>
        <taxon>Ecdysozoa</taxon>
        <taxon>Arthropoda</taxon>
        <taxon>Chelicerata</taxon>
        <taxon>Arachnida</taxon>
        <taxon>Acari</taxon>
        <taxon>Parasitiformes</taxon>
        <taxon>Ixodida</taxon>
        <taxon>Ixodoidea</taxon>
        <taxon>Ixodidae</taxon>
        <taxon>Ixodinae</taxon>
        <taxon>Ixodes</taxon>
    </lineage>
</organism>
<evidence type="ECO:0000313" key="2">
    <source>
        <dbReference type="Proteomes" id="UP000805193"/>
    </source>
</evidence>
<reference evidence="1 2" key="1">
    <citation type="journal article" date="2020" name="Cell">
        <title>Large-Scale Comparative Analyses of Tick Genomes Elucidate Their Genetic Diversity and Vector Capacities.</title>
        <authorList>
            <consortium name="Tick Genome and Microbiome Consortium (TIGMIC)"/>
            <person name="Jia N."/>
            <person name="Wang J."/>
            <person name="Shi W."/>
            <person name="Du L."/>
            <person name="Sun Y."/>
            <person name="Zhan W."/>
            <person name="Jiang J.F."/>
            <person name="Wang Q."/>
            <person name="Zhang B."/>
            <person name="Ji P."/>
            <person name="Bell-Sakyi L."/>
            <person name="Cui X.M."/>
            <person name="Yuan T.T."/>
            <person name="Jiang B.G."/>
            <person name="Yang W.F."/>
            <person name="Lam T.T."/>
            <person name="Chang Q.C."/>
            <person name="Ding S.J."/>
            <person name="Wang X.J."/>
            <person name="Zhu J.G."/>
            <person name="Ruan X.D."/>
            <person name="Zhao L."/>
            <person name="Wei J.T."/>
            <person name="Ye R.Z."/>
            <person name="Que T.C."/>
            <person name="Du C.H."/>
            <person name="Zhou Y.H."/>
            <person name="Cheng J.X."/>
            <person name="Dai P.F."/>
            <person name="Guo W.B."/>
            <person name="Han X.H."/>
            <person name="Huang E.J."/>
            <person name="Li L.F."/>
            <person name="Wei W."/>
            <person name="Gao Y.C."/>
            <person name="Liu J.Z."/>
            <person name="Shao H.Z."/>
            <person name="Wang X."/>
            <person name="Wang C.C."/>
            <person name="Yang T.C."/>
            <person name="Huo Q.B."/>
            <person name="Li W."/>
            <person name="Chen H.Y."/>
            <person name="Chen S.E."/>
            <person name="Zhou L.G."/>
            <person name="Ni X.B."/>
            <person name="Tian J.H."/>
            <person name="Sheng Y."/>
            <person name="Liu T."/>
            <person name="Pan Y.S."/>
            <person name="Xia L.Y."/>
            <person name="Li J."/>
            <person name="Zhao F."/>
            <person name="Cao W.C."/>
        </authorList>
    </citation>
    <scope>NUCLEOTIDE SEQUENCE [LARGE SCALE GENOMIC DNA]</scope>
    <source>
        <strain evidence="1">Iper-2018</strain>
    </source>
</reference>
<keyword evidence="2" id="KW-1185">Reference proteome</keyword>
<comment type="caution">
    <text evidence="1">The sequence shown here is derived from an EMBL/GenBank/DDBJ whole genome shotgun (WGS) entry which is preliminary data.</text>
</comment>
<evidence type="ECO:0000313" key="1">
    <source>
        <dbReference type="EMBL" id="KAG0435335.1"/>
    </source>
</evidence>
<protein>
    <submittedName>
        <fullName evidence="1">Uncharacterized protein</fullName>
    </submittedName>
</protein>
<proteinExistence type="predicted"/>
<accession>A0AC60QKF7</accession>
<gene>
    <name evidence="1" type="ORF">HPB47_018548</name>
</gene>
<sequence length="311" mass="35693">MFKVYRVPETLECRLVLQFLSSDCTVEAARLMTRGQRTFSELKRHVFDYLGLSANRLRELFGEAEKLPHETWWSASVRARTLLEAYLDSRKVRTFEELKELLISDRIKAMATAEAARHVVLTECGDWMKPKELSRCLEHFEEIERVCLRPEHVPEKPKVAEKAGAKRSRDKKRRKCFACKAVGHLISECPVVDPGREARTIDVPETSEVGDFTGRNTDPEGKASRKTRFKEEPALVHRQFGAVFHGRGGRGLGGWERRDFGQLGDLLAPWDPLQMNERKMDSHFWSDLSEKVGRSKWSLLKLKKPTNASAN</sequence>